<organism evidence="11 12">
    <name type="scientific">Corallococcus sicarius</name>
    <dbReference type="NCBI Taxonomy" id="2316726"/>
    <lineage>
        <taxon>Bacteria</taxon>
        <taxon>Pseudomonadati</taxon>
        <taxon>Myxococcota</taxon>
        <taxon>Myxococcia</taxon>
        <taxon>Myxococcales</taxon>
        <taxon>Cystobacterineae</taxon>
        <taxon>Myxococcaceae</taxon>
        <taxon>Corallococcus</taxon>
    </lineage>
</organism>
<accession>A0A3A8NNL6</accession>
<dbReference type="NCBIfam" id="TIGR01726">
    <property type="entry name" value="HEQRo_perm_3TM"/>
    <property type="match status" value="1"/>
</dbReference>
<feature type="transmembrane region" description="Helical" evidence="9">
    <location>
        <begin position="280"/>
        <end position="307"/>
    </location>
</feature>
<dbReference type="CDD" id="cd06261">
    <property type="entry name" value="TM_PBP2"/>
    <property type="match status" value="1"/>
</dbReference>
<dbReference type="PANTHER" id="PTHR30614:SF0">
    <property type="entry name" value="L-CYSTINE TRANSPORT SYSTEM PERMEASE PROTEIN TCYL"/>
    <property type="match status" value="1"/>
</dbReference>
<dbReference type="GO" id="GO:0022857">
    <property type="term" value="F:transmembrane transporter activity"/>
    <property type="evidence" value="ECO:0007669"/>
    <property type="project" value="InterPro"/>
</dbReference>
<dbReference type="InterPro" id="IPR000515">
    <property type="entry name" value="MetI-like"/>
</dbReference>
<evidence type="ECO:0000313" key="12">
    <source>
        <dbReference type="Proteomes" id="UP000273405"/>
    </source>
</evidence>
<evidence type="ECO:0000259" key="10">
    <source>
        <dbReference type="PROSITE" id="PS50928"/>
    </source>
</evidence>
<name>A0A3A8NNL6_9BACT</name>
<keyword evidence="8 9" id="KW-0472">Membrane</keyword>
<keyword evidence="6" id="KW-0029">Amino-acid transport</keyword>
<dbReference type="InterPro" id="IPR001638">
    <property type="entry name" value="Solute-binding_3/MltF_N"/>
</dbReference>
<dbReference type="AlphaFoldDB" id="A0A3A8NNL6"/>
<feature type="domain" description="ABC transmembrane type-1" evidence="10">
    <location>
        <begin position="284"/>
        <end position="471"/>
    </location>
</feature>
<dbReference type="PROSITE" id="PS50928">
    <property type="entry name" value="ABC_TM1"/>
    <property type="match status" value="1"/>
</dbReference>
<comment type="caution">
    <text evidence="11">The sequence shown here is derived from an EMBL/GenBank/DDBJ whole genome shotgun (WGS) entry which is preliminary data.</text>
</comment>
<dbReference type="InterPro" id="IPR010065">
    <property type="entry name" value="AA_ABC_transptr_permease_3TM"/>
</dbReference>
<dbReference type="InterPro" id="IPR035906">
    <property type="entry name" value="MetI-like_sf"/>
</dbReference>
<dbReference type="GO" id="GO:0043190">
    <property type="term" value="C:ATP-binding cassette (ABC) transporter complex"/>
    <property type="evidence" value="ECO:0007669"/>
    <property type="project" value="InterPro"/>
</dbReference>
<evidence type="ECO:0000256" key="6">
    <source>
        <dbReference type="ARBA" id="ARBA00022970"/>
    </source>
</evidence>
<gene>
    <name evidence="11" type="ORF">D7X12_06610</name>
</gene>
<sequence>MGVLVWLTACGPKEGSGLERVQRAGVLRWGADAQGGEPYAMEDPERPGQYRGFEVELADALGRELGVRAEFVQNDWSSLIPSLERGGSFDVAMNGMEIIPTRTDRVLFTRPYYLFHLRLMARRDDPSVTGLESLRGRRVGTLANSQAWELLRGSGAGAIPYEGVQEPYIDLEQGRLDAVLMDDIIAQRYGMPRPGLSVVGDVAEGYYAIAVRPGEDDLRQALDDALDRIARSGELRGILRRWGIDNASEQRMVEWTEAQTREVLSQTSTAHLDWNQLLRFLQAALVTLGVSVGAMALAIPLGLALALGRLYGPKWMGVFTTAYVELLRGTPVLLQLYVLYYGLAGVLRLGPLSAAILGLGLNYAAYEAEVYRAGLLAVPRGQMEAALALGMRPRLALRRVVIPQAFRVALPGVTNDFIALLKDSSLVSVISVVELTKRMTITAVDVRSWLLPGALCAVLYLAMSHPLSRLARTLEAKLERA</sequence>
<dbReference type="SUPFAM" id="SSF53850">
    <property type="entry name" value="Periplasmic binding protein-like II"/>
    <property type="match status" value="1"/>
</dbReference>
<dbReference type="Pfam" id="PF00528">
    <property type="entry name" value="BPD_transp_1"/>
    <property type="match status" value="1"/>
</dbReference>
<dbReference type="EMBL" id="RAWG01000028">
    <property type="protein sequence ID" value="RKH45986.1"/>
    <property type="molecule type" value="Genomic_DNA"/>
</dbReference>
<comment type="similarity">
    <text evidence="2">Belongs to the binding-protein-dependent transport system permease family. HisMQ subfamily.</text>
</comment>
<dbReference type="PANTHER" id="PTHR30614">
    <property type="entry name" value="MEMBRANE COMPONENT OF AMINO ACID ABC TRANSPORTER"/>
    <property type="match status" value="1"/>
</dbReference>
<dbReference type="Gene3D" id="1.10.3720.10">
    <property type="entry name" value="MetI-like"/>
    <property type="match status" value="1"/>
</dbReference>
<evidence type="ECO:0000313" key="11">
    <source>
        <dbReference type="EMBL" id="RKH45986.1"/>
    </source>
</evidence>
<comment type="subcellular location">
    <subcellularLocation>
        <location evidence="1">Cell inner membrane</location>
        <topology evidence="1">Multi-pass membrane protein</topology>
    </subcellularLocation>
    <subcellularLocation>
        <location evidence="9">Cell membrane</location>
        <topology evidence="9">Multi-pass membrane protein</topology>
    </subcellularLocation>
</comment>
<dbReference type="SMART" id="SM00062">
    <property type="entry name" value="PBPb"/>
    <property type="match status" value="1"/>
</dbReference>
<dbReference type="RefSeq" id="WP_120624408.1">
    <property type="nucleotide sequence ID" value="NZ_RAWG01000028.1"/>
</dbReference>
<keyword evidence="4" id="KW-1003">Cell membrane</keyword>
<evidence type="ECO:0000256" key="2">
    <source>
        <dbReference type="ARBA" id="ARBA00010072"/>
    </source>
</evidence>
<keyword evidence="12" id="KW-1185">Reference proteome</keyword>
<dbReference type="InterPro" id="IPR043429">
    <property type="entry name" value="ArtM/GltK/GlnP/TcyL/YhdX-like"/>
</dbReference>
<proteinExistence type="inferred from homology"/>
<evidence type="ECO:0000256" key="1">
    <source>
        <dbReference type="ARBA" id="ARBA00004429"/>
    </source>
</evidence>
<evidence type="ECO:0000256" key="4">
    <source>
        <dbReference type="ARBA" id="ARBA00022475"/>
    </source>
</evidence>
<evidence type="ECO:0000256" key="5">
    <source>
        <dbReference type="ARBA" id="ARBA00022692"/>
    </source>
</evidence>
<dbReference type="CDD" id="cd13530">
    <property type="entry name" value="PBP2_peptides_like"/>
    <property type="match status" value="1"/>
</dbReference>
<dbReference type="Proteomes" id="UP000273405">
    <property type="component" value="Unassembled WGS sequence"/>
</dbReference>
<dbReference type="Gene3D" id="3.40.190.10">
    <property type="entry name" value="Periplasmic binding protein-like II"/>
    <property type="match status" value="2"/>
</dbReference>
<protein>
    <submittedName>
        <fullName evidence="11">ABC transporter permease subunit</fullName>
    </submittedName>
</protein>
<keyword evidence="5 9" id="KW-0812">Transmembrane</keyword>
<evidence type="ECO:0000256" key="8">
    <source>
        <dbReference type="ARBA" id="ARBA00023136"/>
    </source>
</evidence>
<evidence type="ECO:0000256" key="9">
    <source>
        <dbReference type="RuleBase" id="RU363032"/>
    </source>
</evidence>
<keyword evidence="7 9" id="KW-1133">Transmembrane helix</keyword>
<evidence type="ECO:0000256" key="7">
    <source>
        <dbReference type="ARBA" id="ARBA00022989"/>
    </source>
</evidence>
<dbReference type="Pfam" id="PF00497">
    <property type="entry name" value="SBP_bac_3"/>
    <property type="match status" value="1"/>
</dbReference>
<feature type="transmembrane region" description="Helical" evidence="9">
    <location>
        <begin position="446"/>
        <end position="463"/>
    </location>
</feature>
<dbReference type="SUPFAM" id="SSF161098">
    <property type="entry name" value="MetI-like"/>
    <property type="match status" value="1"/>
</dbReference>
<dbReference type="GO" id="GO:0006865">
    <property type="term" value="P:amino acid transport"/>
    <property type="evidence" value="ECO:0007669"/>
    <property type="project" value="UniProtKB-KW"/>
</dbReference>
<reference evidence="12" key="1">
    <citation type="submission" date="2018-09" db="EMBL/GenBank/DDBJ databases">
        <authorList>
            <person name="Livingstone P.G."/>
            <person name="Whitworth D.E."/>
        </authorList>
    </citation>
    <scope>NUCLEOTIDE SEQUENCE [LARGE SCALE GENOMIC DNA]</scope>
    <source>
        <strain evidence="12">CA040B</strain>
    </source>
</reference>
<dbReference type="OrthoDB" id="92598at2"/>
<keyword evidence="3 9" id="KW-0813">Transport</keyword>
<evidence type="ECO:0000256" key="3">
    <source>
        <dbReference type="ARBA" id="ARBA00022448"/>
    </source>
</evidence>
<feature type="transmembrane region" description="Helical" evidence="9">
    <location>
        <begin position="338"/>
        <end position="361"/>
    </location>
</feature>